<proteinExistence type="predicted"/>
<evidence type="ECO:0000313" key="3">
    <source>
        <dbReference type="EMBL" id="ETN69523.1"/>
    </source>
</evidence>
<evidence type="ECO:0000256" key="1">
    <source>
        <dbReference type="SAM" id="Phobius"/>
    </source>
</evidence>
<protein>
    <recommendedName>
        <fullName evidence="2">Piezo TM1-24 domain-containing protein</fullName>
    </recommendedName>
</protein>
<dbReference type="STRING" id="51031.W2SIX4"/>
<dbReference type="Pfam" id="PF24871">
    <property type="entry name" value="Piezo_TM1-24"/>
    <property type="match status" value="1"/>
</dbReference>
<gene>
    <name evidence="3" type="ORF">NECAME_05236</name>
</gene>
<keyword evidence="1" id="KW-0472">Membrane</keyword>
<name>W2SIX4_NECAM</name>
<feature type="transmembrane region" description="Helical" evidence="1">
    <location>
        <begin position="7"/>
        <end position="25"/>
    </location>
</feature>
<dbReference type="KEGG" id="nai:NECAME_05236"/>
<keyword evidence="4" id="KW-1185">Reference proteome</keyword>
<dbReference type="OrthoDB" id="5875766at2759"/>
<sequence>MVALKRFSNFAIIVLAALVGCVQPSLLNCVYFLSFLSVASWWALYKPLRHGVYNRIKKVFLYRLSAKLCELGLVKMFYKPFIFVVDVVHDGIFPKADKRSEELPDGDSSLSELRGFFSPPCERKSSSKKAMVRSHIKLWYNSDIFQAKPFTDDYVVNFIMIPFIG</sequence>
<dbReference type="Proteomes" id="UP000053676">
    <property type="component" value="Unassembled WGS sequence"/>
</dbReference>
<keyword evidence="1" id="KW-0812">Transmembrane</keyword>
<dbReference type="EMBL" id="KI669098">
    <property type="protein sequence ID" value="ETN69523.1"/>
    <property type="molecule type" value="Genomic_DNA"/>
</dbReference>
<reference evidence="4" key="1">
    <citation type="journal article" date="2014" name="Nat. Genet.">
        <title>Genome of the human hookworm Necator americanus.</title>
        <authorList>
            <person name="Tang Y.T."/>
            <person name="Gao X."/>
            <person name="Rosa B.A."/>
            <person name="Abubucker S."/>
            <person name="Hallsworth-Pepin K."/>
            <person name="Martin J."/>
            <person name="Tyagi R."/>
            <person name="Heizer E."/>
            <person name="Zhang X."/>
            <person name="Bhonagiri-Palsikar V."/>
            <person name="Minx P."/>
            <person name="Warren W.C."/>
            <person name="Wang Q."/>
            <person name="Zhan B."/>
            <person name="Hotez P.J."/>
            <person name="Sternberg P.W."/>
            <person name="Dougall A."/>
            <person name="Gaze S.T."/>
            <person name="Mulvenna J."/>
            <person name="Sotillo J."/>
            <person name="Ranganathan S."/>
            <person name="Rabelo E.M."/>
            <person name="Wilson R.K."/>
            <person name="Felgner P.L."/>
            <person name="Bethony J."/>
            <person name="Hawdon J.M."/>
            <person name="Gasser R.B."/>
            <person name="Loukas A."/>
            <person name="Mitreva M."/>
        </authorList>
    </citation>
    <scope>NUCLEOTIDE SEQUENCE [LARGE SCALE GENOMIC DNA]</scope>
</reference>
<evidence type="ECO:0000313" key="4">
    <source>
        <dbReference type="Proteomes" id="UP000053676"/>
    </source>
</evidence>
<feature type="domain" description="Piezo TM1-24" evidence="2">
    <location>
        <begin position="4"/>
        <end position="61"/>
    </location>
</feature>
<organism evidence="3 4">
    <name type="scientific">Necator americanus</name>
    <name type="common">Human hookworm</name>
    <dbReference type="NCBI Taxonomy" id="51031"/>
    <lineage>
        <taxon>Eukaryota</taxon>
        <taxon>Metazoa</taxon>
        <taxon>Ecdysozoa</taxon>
        <taxon>Nematoda</taxon>
        <taxon>Chromadorea</taxon>
        <taxon>Rhabditida</taxon>
        <taxon>Rhabditina</taxon>
        <taxon>Rhabditomorpha</taxon>
        <taxon>Strongyloidea</taxon>
        <taxon>Ancylostomatidae</taxon>
        <taxon>Bunostominae</taxon>
        <taxon>Necator</taxon>
    </lineage>
</organism>
<accession>W2SIX4</accession>
<dbReference type="InterPro" id="IPR056769">
    <property type="entry name" value="Piezo_TM1-24"/>
</dbReference>
<keyword evidence="1" id="KW-1133">Transmembrane helix</keyword>
<dbReference type="AlphaFoldDB" id="W2SIX4"/>
<dbReference type="PROSITE" id="PS51257">
    <property type="entry name" value="PROKAR_LIPOPROTEIN"/>
    <property type="match status" value="1"/>
</dbReference>
<evidence type="ECO:0000259" key="2">
    <source>
        <dbReference type="Pfam" id="PF24871"/>
    </source>
</evidence>